<keyword evidence="5" id="KW-0158">Chromosome</keyword>
<feature type="signal peptide" evidence="12">
    <location>
        <begin position="1"/>
        <end position="17"/>
    </location>
</feature>
<evidence type="ECO:0000256" key="10">
    <source>
        <dbReference type="ARBA" id="ARBA00023306"/>
    </source>
</evidence>
<dbReference type="PANTHER" id="PTHR13108">
    <property type="entry name" value="CONDENSIN COMPLEX SUBUNIT 2"/>
    <property type="match status" value="1"/>
</dbReference>
<dbReference type="AlphaFoldDB" id="A0A8C3R3K4"/>
<feature type="compositionally biased region" description="Low complexity" evidence="11">
    <location>
        <begin position="225"/>
        <end position="237"/>
    </location>
</feature>
<evidence type="ECO:0000256" key="8">
    <source>
        <dbReference type="ARBA" id="ARBA00022776"/>
    </source>
</evidence>
<dbReference type="Proteomes" id="UP000694396">
    <property type="component" value="Unplaced"/>
</dbReference>
<sequence length="654" mass="70321">MLLLLCPIGVLVPGTLCCPSSPSPQGSPPSLCQCPGLSLPRTCLNLNSKRFSDEFHTIPCPSLRPLPRGSCGHIWAGATQAVPWVPRVSLAREGSPAVLLLQKITTKNAFVLHLIDYMTDILKEKNSELTNFQVAAGTLDASAKIYAVRVDSVHADAFRVLGHLGKEPAPARDPDSPGEGSSPAPEAARKAQPRKKQSFKTIEQNLSNINVSETGRRAEFPIQAGIPHPGRIPHPGGNSPSRQELPIQAGIPHPGGHSCSSRVPVLQSVSALLEKFRKSEQVFDPNVDPDSEDGEGWAPSQPEFQLESPTGDGIQEFQENGGDSLGTVGNSKSLRVSLNPGEYSYFSPRTLSMWAGPEHWRFRPRHAREIPRKVFELDFQEEIDFQAHFRKAKVSVTLAKSIVESQNPRSTTLPADFHYHPQNMAQLFLKPLVKAGIEDCEAGIGDYDYNNPNDTSNFCPAPQVPPREFPGKAVAREFPREGIGAAGPCRAGPGHSQGGIPSRPFPGPAQEGIPSFPSELVPPGASLPAWPLQGSGLGIPLDAGMGMGKSLMGTGQGKLLWTLGWGWEWENPSGCWDGNGNGNGRIPLGAGMGNPRSSAFLPAPIPFSHRLPPAMATNLSVPLAFVCLLHLANEKNLRLESTEDLSDILVTQGH</sequence>
<comment type="similarity">
    <text evidence="3">Belongs to the CND2 (condensin subunit 2) family.</text>
</comment>
<keyword evidence="7" id="KW-0132">Cell division</keyword>
<evidence type="ECO:0000256" key="12">
    <source>
        <dbReference type="SAM" id="SignalP"/>
    </source>
</evidence>
<accession>A0A8C3R3K4</accession>
<comment type="subcellular location">
    <subcellularLocation>
        <location evidence="1">Chromosome</location>
    </subcellularLocation>
    <subcellularLocation>
        <location evidence="2">Cytoplasm</location>
    </subcellularLocation>
</comment>
<feature type="region of interest" description="Disordered" evidence="11">
    <location>
        <begin position="281"/>
        <end position="312"/>
    </location>
</feature>
<evidence type="ECO:0000256" key="3">
    <source>
        <dbReference type="ARBA" id="ARBA00009471"/>
    </source>
</evidence>
<evidence type="ECO:0000256" key="9">
    <source>
        <dbReference type="ARBA" id="ARBA00023067"/>
    </source>
</evidence>
<evidence type="ECO:0000256" key="7">
    <source>
        <dbReference type="ARBA" id="ARBA00022618"/>
    </source>
</evidence>
<organism evidence="13 14">
    <name type="scientific">Cyanoderma ruficeps</name>
    <name type="common">rufous-capped babbler</name>
    <dbReference type="NCBI Taxonomy" id="181631"/>
    <lineage>
        <taxon>Eukaryota</taxon>
        <taxon>Metazoa</taxon>
        <taxon>Chordata</taxon>
        <taxon>Craniata</taxon>
        <taxon>Vertebrata</taxon>
        <taxon>Euteleostomi</taxon>
        <taxon>Archelosauria</taxon>
        <taxon>Archosauria</taxon>
        <taxon>Dinosauria</taxon>
        <taxon>Saurischia</taxon>
        <taxon>Theropoda</taxon>
        <taxon>Coelurosauria</taxon>
        <taxon>Aves</taxon>
        <taxon>Neognathae</taxon>
        <taxon>Neoaves</taxon>
        <taxon>Telluraves</taxon>
        <taxon>Australaves</taxon>
        <taxon>Passeriformes</taxon>
        <taxon>Sylvioidea</taxon>
        <taxon>Timaliidae</taxon>
        <taxon>Cyanoderma</taxon>
    </lineage>
</organism>
<protein>
    <recommendedName>
        <fullName evidence="4">Condensin complex subunit 2</fullName>
    </recommendedName>
</protein>
<dbReference type="GO" id="GO:0003682">
    <property type="term" value="F:chromatin binding"/>
    <property type="evidence" value="ECO:0007669"/>
    <property type="project" value="TreeGrafter"/>
</dbReference>
<evidence type="ECO:0000313" key="14">
    <source>
        <dbReference type="Proteomes" id="UP000694396"/>
    </source>
</evidence>
<evidence type="ECO:0000313" key="13">
    <source>
        <dbReference type="Ensembl" id="ENSCRFP00000015111.1"/>
    </source>
</evidence>
<evidence type="ECO:0000256" key="5">
    <source>
        <dbReference type="ARBA" id="ARBA00022454"/>
    </source>
</evidence>
<dbReference type="Pfam" id="PF05786">
    <property type="entry name" value="Cnd2"/>
    <property type="match status" value="3"/>
</dbReference>
<dbReference type="GO" id="GO:0051301">
    <property type="term" value="P:cell division"/>
    <property type="evidence" value="ECO:0007669"/>
    <property type="project" value="UniProtKB-KW"/>
</dbReference>
<proteinExistence type="inferred from homology"/>
<keyword evidence="6" id="KW-0963">Cytoplasm</keyword>
<dbReference type="InterPro" id="IPR022816">
    <property type="entry name" value="Condensin_barren_su2"/>
</dbReference>
<dbReference type="PANTHER" id="PTHR13108:SF9">
    <property type="entry name" value="CONDENSIN COMPLEX SUBUNIT 2"/>
    <property type="match status" value="1"/>
</dbReference>
<feature type="compositionally biased region" description="Basic and acidic residues" evidence="11">
    <location>
        <begin position="165"/>
        <end position="175"/>
    </location>
</feature>
<keyword evidence="12" id="KW-0732">Signal</keyword>
<keyword evidence="8" id="KW-0498">Mitosis</keyword>
<keyword evidence="9" id="KW-0226">DNA condensation</keyword>
<dbReference type="GO" id="GO:0000796">
    <property type="term" value="C:condensin complex"/>
    <property type="evidence" value="ECO:0007669"/>
    <property type="project" value="InterPro"/>
</dbReference>
<dbReference type="Ensembl" id="ENSCRFT00000015643.1">
    <property type="protein sequence ID" value="ENSCRFP00000015111.1"/>
    <property type="gene ID" value="ENSCRFG00000011544.1"/>
</dbReference>
<feature type="chain" id="PRO_5033986219" description="Condensin complex subunit 2" evidence="12">
    <location>
        <begin position="18"/>
        <end position="654"/>
    </location>
</feature>
<keyword evidence="10" id="KW-0131">Cell cycle</keyword>
<dbReference type="GO" id="GO:0007076">
    <property type="term" value="P:mitotic chromosome condensation"/>
    <property type="evidence" value="ECO:0007669"/>
    <property type="project" value="InterPro"/>
</dbReference>
<reference evidence="13" key="2">
    <citation type="submission" date="2025-09" db="UniProtKB">
        <authorList>
            <consortium name="Ensembl"/>
        </authorList>
    </citation>
    <scope>IDENTIFICATION</scope>
</reference>
<evidence type="ECO:0000256" key="11">
    <source>
        <dbReference type="SAM" id="MobiDB-lite"/>
    </source>
</evidence>
<evidence type="ECO:0000256" key="1">
    <source>
        <dbReference type="ARBA" id="ARBA00004286"/>
    </source>
</evidence>
<evidence type="ECO:0000256" key="2">
    <source>
        <dbReference type="ARBA" id="ARBA00004496"/>
    </source>
</evidence>
<evidence type="ECO:0000256" key="4">
    <source>
        <dbReference type="ARBA" id="ARBA00016065"/>
    </source>
</evidence>
<name>A0A8C3R3K4_9PASS</name>
<reference evidence="13" key="1">
    <citation type="submission" date="2025-08" db="UniProtKB">
        <authorList>
            <consortium name="Ensembl"/>
        </authorList>
    </citation>
    <scope>IDENTIFICATION</scope>
</reference>
<dbReference type="GO" id="GO:0005737">
    <property type="term" value="C:cytoplasm"/>
    <property type="evidence" value="ECO:0007669"/>
    <property type="project" value="UniProtKB-SubCell"/>
</dbReference>
<feature type="region of interest" description="Disordered" evidence="11">
    <location>
        <begin position="223"/>
        <end position="260"/>
    </location>
</feature>
<keyword evidence="14" id="KW-1185">Reference proteome</keyword>
<evidence type="ECO:0000256" key="6">
    <source>
        <dbReference type="ARBA" id="ARBA00022490"/>
    </source>
</evidence>
<feature type="region of interest" description="Disordered" evidence="11">
    <location>
        <begin position="165"/>
        <end position="199"/>
    </location>
</feature>